<gene>
    <name evidence="1" type="ORF">QFC19_009440</name>
</gene>
<protein>
    <submittedName>
        <fullName evidence="1">Uncharacterized protein</fullName>
    </submittedName>
</protein>
<comment type="caution">
    <text evidence="1">The sequence shown here is derived from an EMBL/GenBank/DDBJ whole genome shotgun (WGS) entry which is preliminary data.</text>
</comment>
<reference evidence="1" key="1">
    <citation type="submission" date="2023-04" db="EMBL/GenBank/DDBJ databases">
        <title>Draft Genome sequencing of Naganishia species isolated from polar environments using Oxford Nanopore Technology.</title>
        <authorList>
            <person name="Leo P."/>
            <person name="Venkateswaran K."/>
        </authorList>
    </citation>
    <scope>NUCLEOTIDE SEQUENCE</scope>
    <source>
        <strain evidence="1">MNA-CCFEE 5261</strain>
    </source>
</reference>
<accession>A0ACC2UVW8</accession>
<sequence>MSLEPHNFSSLQPLSQPFVKSSLVEVTDTLAVKPPCRIFFKNEYEQPSGSFKLRGIGNLVSKSYKEAKTKFPHKEIHVYASSGGNAGLAAAYAARYYKVNCTVVLPVVSKPEVIEKLKTYGAKTVIHGANIYEADQYLQGILRNVNVSKYHPIYCHPFENPLIWDGHSTLVDEIFQSQLPEQDKPKVKGFVCSVGGGGLYNGIHKGIIRNESSSDVFLVETNQAPTLHETIKAGKVITLKSVNSLATSLACSSLSIQSLANYNDQSKVKTHIASIDDLEAVKGSVNFYRNYGIAVEPACGASLSVLYNQLPLLTLKFPNLGSDDIIVVVVCGGSCTNVEGIKKFETLVERQAHKL</sequence>
<dbReference type="Proteomes" id="UP001241377">
    <property type="component" value="Unassembled WGS sequence"/>
</dbReference>
<organism evidence="1 2">
    <name type="scientific">Naganishia cerealis</name>
    <dbReference type="NCBI Taxonomy" id="610337"/>
    <lineage>
        <taxon>Eukaryota</taxon>
        <taxon>Fungi</taxon>
        <taxon>Dikarya</taxon>
        <taxon>Basidiomycota</taxon>
        <taxon>Agaricomycotina</taxon>
        <taxon>Tremellomycetes</taxon>
        <taxon>Filobasidiales</taxon>
        <taxon>Filobasidiaceae</taxon>
        <taxon>Naganishia</taxon>
    </lineage>
</organism>
<dbReference type="EMBL" id="JASBWR010000162">
    <property type="protein sequence ID" value="KAJ9090766.1"/>
    <property type="molecule type" value="Genomic_DNA"/>
</dbReference>
<name>A0ACC2UVW8_9TREE</name>
<keyword evidence="2" id="KW-1185">Reference proteome</keyword>
<evidence type="ECO:0000313" key="1">
    <source>
        <dbReference type="EMBL" id="KAJ9090766.1"/>
    </source>
</evidence>
<proteinExistence type="predicted"/>
<evidence type="ECO:0000313" key="2">
    <source>
        <dbReference type="Proteomes" id="UP001241377"/>
    </source>
</evidence>